<evidence type="ECO:0000256" key="3">
    <source>
        <dbReference type="ARBA" id="ARBA00023002"/>
    </source>
</evidence>
<evidence type="ECO:0000313" key="7">
    <source>
        <dbReference type="Proteomes" id="UP001602013"/>
    </source>
</evidence>
<keyword evidence="2 5" id="KW-0479">Metal-binding</keyword>
<evidence type="ECO:0000256" key="5">
    <source>
        <dbReference type="RuleBase" id="RU364048"/>
    </source>
</evidence>
<dbReference type="EC" id="1.13.11.-" evidence="5"/>
<evidence type="ECO:0000256" key="2">
    <source>
        <dbReference type="ARBA" id="ARBA00022723"/>
    </source>
</evidence>
<keyword evidence="3 5" id="KW-0560">Oxidoreductase</keyword>
<dbReference type="Proteomes" id="UP001602013">
    <property type="component" value="Unassembled WGS sequence"/>
</dbReference>
<proteinExistence type="inferred from homology"/>
<evidence type="ECO:0000256" key="4">
    <source>
        <dbReference type="ARBA" id="ARBA00023004"/>
    </source>
</evidence>
<dbReference type="PANTHER" id="PTHR10543:SF89">
    <property type="entry name" value="CAROTENOID 9,10(9',10')-CLEAVAGE DIOXYGENASE 1"/>
    <property type="match status" value="1"/>
</dbReference>
<name>A0ABW6SYM3_9ACTN</name>
<organism evidence="6 7">
    <name type="scientific">Microtetraspora malaysiensis</name>
    <dbReference type="NCBI Taxonomy" id="161358"/>
    <lineage>
        <taxon>Bacteria</taxon>
        <taxon>Bacillati</taxon>
        <taxon>Actinomycetota</taxon>
        <taxon>Actinomycetes</taxon>
        <taxon>Streptosporangiales</taxon>
        <taxon>Streptosporangiaceae</taxon>
        <taxon>Microtetraspora</taxon>
    </lineage>
</organism>
<accession>A0ABW6SYM3</accession>
<protein>
    <recommendedName>
        <fullName evidence="5">Dioxygenase</fullName>
        <ecNumber evidence="5">1.13.11.-</ecNumber>
    </recommendedName>
</protein>
<comment type="cofactor">
    <cofactor evidence="5">
        <name>Fe(2+)</name>
        <dbReference type="ChEBI" id="CHEBI:29033"/>
    </cofactor>
    <text evidence="5">Binds 1 Fe(2+) ion per subunit.</text>
</comment>
<comment type="caution">
    <text evidence="6">The sequence shown here is derived from an EMBL/GenBank/DDBJ whole genome shotgun (WGS) entry which is preliminary data.</text>
</comment>
<reference evidence="6 7" key="1">
    <citation type="submission" date="2024-10" db="EMBL/GenBank/DDBJ databases">
        <title>The Natural Products Discovery Center: Release of the First 8490 Sequenced Strains for Exploring Actinobacteria Biosynthetic Diversity.</title>
        <authorList>
            <person name="Kalkreuter E."/>
            <person name="Kautsar S.A."/>
            <person name="Yang D."/>
            <person name="Bader C.D."/>
            <person name="Teijaro C.N."/>
            <person name="Fluegel L."/>
            <person name="Davis C.M."/>
            <person name="Simpson J.R."/>
            <person name="Lauterbach L."/>
            <person name="Steele A.D."/>
            <person name="Gui C."/>
            <person name="Meng S."/>
            <person name="Li G."/>
            <person name="Viehrig K."/>
            <person name="Ye F."/>
            <person name="Su P."/>
            <person name="Kiefer A.F."/>
            <person name="Nichols A."/>
            <person name="Cepeda A.J."/>
            <person name="Yan W."/>
            <person name="Fan B."/>
            <person name="Jiang Y."/>
            <person name="Adhikari A."/>
            <person name="Zheng C.-J."/>
            <person name="Schuster L."/>
            <person name="Cowan T.M."/>
            <person name="Smanski M.J."/>
            <person name="Chevrette M.G."/>
            <person name="De Carvalho L.P.S."/>
            <person name="Shen B."/>
        </authorList>
    </citation>
    <scope>NUCLEOTIDE SEQUENCE [LARGE SCALE GENOMIC DNA]</scope>
    <source>
        <strain evidence="6 7">NPDC002173</strain>
    </source>
</reference>
<dbReference type="Pfam" id="PF03055">
    <property type="entry name" value="RPE65"/>
    <property type="match status" value="1"/>
</dbReference>
<keyword evidence="4 5" id="KW-0408">Iron</keyword>
<sequence>MSYLTPVPNEIDAVDLPVSGALPPELTGRYFRNGPNPLPGERSSHWFIGHGMVHGVRLRDGRAEWYRNRWVRTGKLAGRPNVRPDGRPDLAVASANTHVIEHAGRILALVENGLPHQITPDLDTVGAVDFEGRLTTAMTAHPKQDPVTGDLHFFGYGVRPPYLTYHRLDASGALVHSREVTVPGGTMTHDFAVTEHHVVWLDLPVTFQPHLVGTTMPYQWDDRYGARLGVMRHDRPDAPVHWFDIAPCYVFHVGNAHEDDSGRIVLDAVRYSRADFTAVWRMAGGAANPAGPAASAAASPDGAARLHRWTLDPAAGTVTEQPLDDRAVEFPTLDDERVGRAARYLYTSDDSAIVKYDLVGGGVSSHRLEPGIYVGEAVFVPATIGPRREDDGWLLSITTRHDGSASQLLVLDAADLAAPPVAAVDLPRAVPAGFHGSWIADAPVTT</sequence>
<evidence type="ECO:0000313" key="6">
    <source>
        <dbReference type="EMBL" id="MFF3668760.1"/>
    </source>
</evidence>
<gene>
    <name evidence="6" type="ORF">ACFYXI_24545</name>
</gene>
<keyword evidence="7" id="KW-1185">Reference proteome</keyword>
<dbReference type="EMBL" id="JBIASD010000017">
    <property type="protein sequence ID" value="MFF3668760.1"/>
    <property type="molecule type" value="Genomic_DNA"/>
</dbReference>
<evidence type="ECO:0000256" key="1">
    <source>
        <dbReference type="ARBA" id="ARBA00006787"/>
    </source>
</evidence>
<comment type="similarity">
    <text evidence="1 5">Belongs to the carotenoid oxygenase family.</text>
</comment>
<dbReference type="InterPro" id="IPR004294">
    <property type="entry name" value="Carotenoid_Oase"/>
</dbReference>
<dbReference type="PANTHER" id="PTHR10543">
    <property type="entry name" value="BETA-CAROTENE DIOXYGENASE"/>
    <property type="match status" value="1"/>
</dbReference>
<keyword evidence="5" id="KW-0223">Dioxygenase</keyword>
<dbReference type="RefSeq" id="WP_387414463.1">
    <property type="nucleotide sequence ID" value="NZ_JBIASD010000017.1"/>
</dbReference>